<accession>A0A7X6H0W3</accession>
<dbReference type="GO" id="GO:0003700">
    <property type="term" value="F:DNA-binding transcription factor activity"/>
    <property type="evidence" value="ECO:0007669"/>
    <property type="project" value="InterPro"/>
</dbReference>
<evidence type="ECO:0000313" key="7">
    <source>
        <dbReference type="Proteomes" id="UP000526408"/>
    </source>
</evidence>
<proteinExistence type="inferred from homology"/>
<protein>
    <submittedName>
        <fullName evidence="6">LysR family transcriptional regulator</fullName>
    </submittedName>
</protein>
<evidence type="ECO:0000259" key="5">
    <source>
        <dbReference type="PROSITE" id="PS50931"/>
    </source>
</evidence>
<dbReference type="SUPFAM" id="SSF53850">
    <property type="entry name" value="Periplasmic binding protein-like II"/>
    <property type="match status" value="1"/>
</dbReference>
<dbReference type="Pfam" id="PF00126">
    <property type="entry name" value="HTH_1"/>
    <property type="match status" value="1"/>
</dbReference>
<comment type="similarity">
    <text evidence="1">Belongs to the LysR transcriptional regulatory family.</text>
</comment>
<dbReference type="PANTHER" id="PTHR30126:SF2">
    <property type="entry name" value="HTH-TYPE TRANSCRIPTIONAL REGULATOR YJIE"/>
    <property type="match status" value="1"/>
</dbReference>
<organism evidence="6 7">
    <name type="scientific">Roseicyclus persicicus</name>
    <dbReference type="NCBI Taxonomy" id="2650661"/>
    <lineage>
        <taxon>Bacteria</taxon>
        <taxon>Pseudomonadati</taxon>
        <taxon>Pseudomonadota</taxon>
        <taxon>Alphaproteobacteria</taxon>
        <taxon>Rhodobacterales</taxon>
        <taxon>Roseobacteraceae</taxon>
        <taxon>Roseicyclus</taxon>
    </lineage>
</organism>
<sequence length="297" mass="31736">MRHDWIADILAVIDTGSFARAAEARHITQSAFTRRIDAIEAQLGGPLFDRRRKPVALLPAAHALEPTLRAGLQQQSTLLREVAEVAAGGGAITLACQHAISATVSPGIVRTLSGAGFDPVRIRSGNRDECLLMLLSGAADLVISYAASEAVPETGSAFEDCRIGQDRLIPVAAPGLERRVDGALPVVAYPSDVFFGGLVAGLWRNLPEGVALHRRIETALTLAAYRYAMEGLAVAWLPQALVQPDLDGGRLQRVAEAGLELPLDIRMLRLAGSGRERAFRGWDVIRASLKCVSEGIP</sequence>
<evidence type="ECO:0000256" key="1">
    <source>
        <dbReference type="ARBA" id="ARBA00009437"/>
    </source>
</evidence>
<dbReference type="PROSITE" id="PS50931">
    <property type="entry name" value="HTH_LYSR"/>
    <property type="match status" value="1"/>
</dbReference>
<dbReference type="Proteomes" id="UP000526408">
    <property type="component" value="Unassembled WGS sequence"/>
</dbReference>
<dbReference type="InterPro" id="IPR000847">
    <property type="entry name" value="LysR_HTH_N"/>
</dbReference>
<dbReference type="InterPro" id="IPR036388">
    <property type="entry name" value="WH-like_DNA-bd_sf"/>
</dbReference>
<evidence type="ECO:0000256" key="2">
    <source>
        <dbReference type="ARBA" id="ARBA00023015"/>
    </source>
</evidence>
<dbReference type="AlphaFoldDB" id="A0A7X6H0W3"/>
<dbReference type="Pfam" id="PF03466">
    <property type="entry name" value="LysR_substrate"/>
    <property type="match status" value="1"/>
</dbReference>
<dbReference type="EMBL" id="JAAZQQ010000005">
    <property type="protein sequence ID" value="NKX45948.1"/>
    <property type="molecule type" value="Genomic_DNA"/>
</dbReference>
<dbReference type="GO" id="GO:0000976">
    <property type="term" value="F:transcription cis-regulatory region binding"/>
    <property type="evidence" value="ECO:0007669"/>
    <property type="project" value="TreeGrafter"/>
</dbReference>
<dbReference type="PRINTS" id="PR00039">
    <property type="entry name" value="HTHLYSR"/>
</dbReference>
<dbReference type="Gene3D" id="1.10.10.10">
    <property type="entry name" value="Winged helix-like DNA-binding domain superfamily/Winged helix DNA-binding domain"/>
    <property type="match status" value="1"/>
</dbReference>
<reference evidence="6 7" key="1">
    <citation type="submission" date="2020-04" db="EMBL/GenBank/DDBJ databases">
        <authorList>
            <person name="Yoon J."/>
        </authorList>
    </citation>
    <scope>NUCLEOTIDE SEQUENCE [LARGE SCALE GENOMIC DNA]</scope>
    <source>
        <strain evidence="6 7">KMU-115</strain>
    </source>
</reference>
<keyword evidence="4" id="KW-0804">Transcription</keyword>
<comment type="caution">
    <text evidence="6">The sequence shown here is derived from an EMBL/GenBank/DDBJ whole genome shotgun (WGS) entry which is preliminary data.</text>
</comment>
<dbReference type="InterPro" id="IPR005119">
    <property type="entry name" value="LysR_subst-bd"/>
</dbReference>
<feature type="domain" description="HTH lysR-type" evidence="5">
    <location>
        <begin position="1"/>
        <end position="58"/>
    </location>
</feature>
<name>A0A7X6H0W3_9RHOB</name>
<keyword evidence="7" id="KW-1185">Reference proteome</keyword>
<dbReference type="SUPFAM" id="SSF46785">
    <property type="entry name" value="Winged helix' DNA-binding domain"/>
    <property type="match status" value="1"/>
</dbReference>
<keyword evidence="2" id="KW-0805">Transcription regulation</keyword>
<dbReference type="InterPro" id="IPR036390">
    <property type="entry name" value="WH_DNA-bd_sf"/>
</dbReference>
<evidence type="ECO:0000256" key="3">
    <source>
        <dbReference type="ARBA" id="ARBA00023125"/>
    </source>
</evidence>
<evidence type="ECO:0000256" key="4">
    <source>
        <dbReference type="ARBA" id="ARBA00023163"/>
    </source>
</evidence>
<evidence type="ECO:0000313" key="6">
    <source>
        <dbReference type="EMBL" id="NKX45948.1"/>
    </source>
</evidence>
<dbReference type="RefSeq" id="WP_168624320.1">
    <property type="nucleotide sequence ID" value="NZ_JAAZQQ010000005.1"/>
</dbReference>
<gene>
    <name evidence="6" type="ORF">HCU73_15240</name>
</gene>
<keyword evidence="3" id="KW-0238">DNA-binding</keyword>
<dbReference type="PANTHER" id="PTHR30126">
    <property type="entry name" value="HTH-TYPE TRANSCRIPTIONAL REGULATOR"/>
    <property type="match status" value="1"/>
</dbReference>